<accession>A0AAQ0KLQ3</accession>
<comment type="caution">
    <text evidence="1">The sequence shown here is derived from an EMBL/GenBank/DDBJ whole genome shotgun (WGS) entry which is preliminary data.</text>
</comment>
<evidence type="ECO:0000313" key="1">
    <source>
        <dbReference type="EMBL" id="REG46609.1"/>
    </source>
</evidence>
<dbReference type="EMBL" id="QUMX01000014">
    <property type="protein sequence ID" value="REG46609.1"/>
    <property type="molecule type" value="Genomic_DNA"/>
</dbReference>
<sequence length="108" mass="11609">MTVQDHNTATAPEAATLTAKELFHDMLSAYSHFEGSGDTTRRLYDAAYHVLGVSESMATYAGSDASCDLEMVLGGADFQVWRNEGCTYASAARLIRAKLIKTLNGEAA</sequence>
<evidence type="ECO:0000313" key="2">
    <source>
        <dbReference type="Proteomes" id="UP000256794"/>
    </source>
</evidence>
<organism evidence="1 2">
    <name type="scientific">Paracoccus versutus</name>
    <name type="common">Thiobacillus versutus</name>
    <dbReference type="NCBI Taxonomy" id="34007"/>
    <lineage>
        <taxon>Bacteria</taxon>
        <taxon>Pseudomonadati</taxon>
        <taxon>Pseudomonadota</taxon>
        <taxon>Alphaproteobacteria</taxon>
        <taxon>Rhodobacterales</taxon>
        <taxon>Paracoccaceae</taxon>
        <taxon>Paracoccus</taxon>
    </lineage>
</organism>
<keyword evidence="2" id="KW-1185">Reference proteome</keyword>
<name>A0AAQ0KLQ3_PARVE</name>
<dbReference type="AlphaFoldDB" id="A0AAQ0KLQ3"/>
<proteinExistence type="predicted"/>
<dbReference type="RefSeq" id="WP_116171128.1">
    <property type="nucleotide sequence ID" value="NZ_CP035287.1"/>
</dbReference>
<gene>
    <name evidence="1" type="ORF">ATH84_10142</name>
</gene>
<dbReference type="Proteomes" id="UP000256794">
    <property type="component" value="Unassembled WGS sequence"/>
</dbReference>
<reference evidence="1 2" key="1">
    <citation type="submission" date="2018-08" db="EMBL/GenBank/DDBJ databases">
        <title>Genomic Encyclopedia of Archaeal and Bacterial Type Strains, Phase II (KMG-II): from individual species to whole genera.</title>
        <authorList>
            <person name="Goeker M."/>
        </authorList>
    </citation>
    <scope>NUCLEOTIDE SEQUENCE [LARGE SCALE GENOMIC DNA]</scope>
    <source>
        <strain evidence="1 2">DSM 582</strain>
    </source>
</reference>
<protein>
    <submittedName>
        <fullName evidence="1">Uncharacterized protein</fullName>
    </submittedName>
</protein>